<dbReference type="Proteomes" id="UP001142175">
    <property type="component" value="Unassembled WGS sequence"/>
</dbReference>
<evidence type="ECO:0000256" key="8">
    <source>
        <dbReference type="PIRSR" id="PIRSR500134-1"/>
    </source>
</evidence>
<dbReference type="Gene3D" id="3.40.50.720">
    <property type="entry name" value="NAD(P)-binding Rossmann-like Domain"/>
    <property type="match status" value="2"/>
</dbReference>
<comment type="caution">
    <text evidence="12">The sequence shown here is derived from an EMBL/GenBank/DDBJ whole genome shotgun (WGS) entry which is preliminary data.</text>
</comment>
<dbReference type="NCBIfam" id="TIGR03026">
    <property type="entry name" value="NDP-sugDHase"/>
    <property type="match status" value="1"/>
</dbReference>
<reference evidence="12" key="1">
    <citation type="submission" date="2022-08" db="EMBL/GenBank/DDBJ databases">
        <authorList>
            <person name="Zhang D."/>
        </authorList>
    </citation>
    <scope>NUCLEOTIDE SEQUENCE</scope>
    <source>
        <strain evidence="12">XJ19-11</strain>
    </source>
</reference>
<dbReference type="InterPro" id="IPR028357">
    <property type="entry name" value="UDPglc_DH_bac"/>
</dbReference>
<evidence type="ECO:0000256" key="6">
    <source>
        <dbReference type="ARBA" id="ARBA00047473"/>
    </source>
</evidence>
<dbReference type="EC" id="1.1.1.22" evidence="3 7"/>
<dbReference type="SUPFAM" id="SSF51735">
    <property type="entry name" value="NAD(P)-binding Rossmann-fold domains"/>
    <property type="match status" value="1"/>
</dbReference>
<dbReference type="Gene3D" id="1.20.5.170">
    <property type="match status" value="1"/>
</dbReference>
<sequence length="435" mass="47994">MEISIFGLGYVGCVSLGCLAKNGHNVIGVDVNQFKVDLINQGLPTIVEKDIDSIILEEFKRGKITATVFAEEAVLNSEVSILCVGTPSSPQGHLNLSYIYKTAEQIGEALAKKDSFHVVIIRSTVMPGTNKKIGEIIENSSCKKRGVAFSVVSNPEFLREGSAVKDYYNPAVTVIGGDHELALKKVASIYEELDAPIEITEIEVAEIIKYVNNSFHALKITFANEVGNICKALEIDSHQVMQIFCKDTHLNISPAYFKPGFAYGGSCLPKDLKGMVTLAHDHYLLSPVLNAIHDSNENQKRLAFEIIQRTGKKKIALMGLSFKEGTDDLRYSPSVDLAEKMIGKGYSLSIYDKNVHLSKLVGANKQFIDEHLPHLSDLITNDPVEAIDSADIILINHKNFEGKKFKSELSKKSAVIDLVRIEELEDLANYHGLCW</sequence>
<feature type="binding site" evidence="9">
    <location>
        <begin position="157"/>
        <end position="160"/>
    </location>
    <ligand>
        <name>substrate</name>
    </ligand>
</feature>
<organism evidence="12 13">
    <name type="scientific">Aquiflexum gelatinilyticum</name>
    <dbReference type="NCBI Taxonomy" id="2961943"/>
    <lineage>
        <taxon>Bacteria</taxon>
        <taxon>Pseudomonadati</taxon>
        <taxon>Bacteroidota</taxon>
        <taxon>Cytophagia</taxon>
        <taxon>Cytophagales</taxon>
        <taxon>Cyclobacteriaceae</taxon>
        <taxon>Aquiflexum</taxon>
    </lineage>
</organism>
<evidence type="ECO:0000256" key="4">
    <source>
        <dbReference type="ARBA" id="ARBA00023002"/>
    </source>
</evidence>
<dbReference type="InterPro" id="IPR014026">
    <property type="entry name" value="UDP-Glc/GDP-Man_DH_dimer"/>
</dbReference>
<evidence type="ECO:0000256" key="3">
    <source>
        <dbReference type="ARBA" id="ARBA00012954"/>
    </source>
</evidence>
<feature type="active site" description="Nucleophile" evidence="8">
    <location>
        <position position="267"/>
    </location>
</feature>
<dbReference type="Pfam" id="PF03720">
    <property type="entry name" value="UDPG_MGDP_dh_C"/>
    <property type="match status" value="1"/>
</dbReference>
<accession>A0A9X2P9K5</accession>
<dbReference type="PIRSF" id="PIRSF500134">
    <property type="entry name" value="UDPglc_DH_bac"/>
    <property type="match status" value="1"/>
</dbReference>
<evidence type="ECO:0000259" key="11">
    <source>
        <dbReference type="SMART" id="SM00984"/>
    </source>
</evidence>
<dbReference type="PANTHER" id="PTHR43750">
    <property type="entry name" value="UDP-GLUCOSE 6-DEHYDROGENASE TUAD"/>
    <property type="match status" value="1"/>
</dbReference>
<dbReference type="GO" id="GO:0051287">
    <property type="term" value="F:NAD binding"/>
    <property type="evidence" value="ECO:0007669"/>
    <property type="project" value="InterPro"/>
</dbReference>
<protein>
    <recommendedName>
        <fullName evidence="3 7">UDP-glucose 6-dehydrogenase</fullName>
        <ecNumber evidence="3 7">1.1.1.22</ecNumber>
    </recommendedName>
</protein>
<dbReference type="Pfam" id="PF00984">
    <property type="entry name" value="UDPG_MGDP_dh"/>
    <property type="match status" value="1"/>
</dbReference>
<evidence type="ECO:0000256" key="1">
    <source>
        <dbReference type="ARBA" id="ARBA00004701"/>
    </source>
</evidence>
<feature type="domain" description="UDP-glucose/GDP-mannose dehydrogenase C-terminal" evidence="11">
    <location>
        <begin position="316"/>
        <end position="424"/>
    </location>
</feature>
<dbReference type="InterPro" id="IPR036220">
    <property type="entry name" value="UDP-Glc/GDP-Man_DH_C_sf"/>
</dbReference>
<dbReference type="InterPro" id="IPR036291">
    <property type="entry name" value="NAD(P)-bd_dom_sf"/>
</dbReference>
<dbReference type="EMBL" id="JANSUY010000003">
    <property type="protein sequence ID" value="MCR9014620.1"/>
    <property type="molecule type" value="Genomic_DNA"/>
</dbReference>
<dbReference type="GO" id="GO:0003979">
    <property type="term" value="F:UDP-glucose 6-dehydrogenase activity"/>
    <property type="evidence" value="ECO:0007669"/>
    <property type="project" value="UniProtKB-EC"/>
</dbReference>
<dbReference type="Pfam" id="PF03721">
    <property type="entry name" value="UDPG_MGDP_dh_N"/>
    <property type="match status" value="1"/>
</dbReference>
<feature type="binding site" evidence="10">
    <location>
        <position position="330"/>
    </location>
    <ligand>
        <name>NAD(+)</name>
        <dbReference type="ChEBI" id="CHEBI:57540"/>
    </ligand>
</feature>
<comment type="similarity">
    <text evidence="2 7">Belongs to the UDP-glucose/GDP-mannose dehydrogenase family.</text>
</comment>
<dbReference type="InterPro" id="IPR008927">
    <property type="entry name" value="6-PGluconate_DH-like_C_sf"/>
</dbReference>
<feature type="binding site" evidence="10">
    <location>
        <position position="160"/>
    </location>
    <ligand>
        <name>NAD(+)</name>
        <dbReference type="ChEBI" id="CHEBI:57540"/>
    </ligand>
</feature>
<dbReference type="PIRSF" id="PIRSF000124">
    <property type="entry name" value="UDPglc_GDPman_dh"/>
    <property type="match status" value="1"/>
</dbReference>
<dbReference type="SUPFAM" id="SSF52413">
    <property type="entry name" value="UDP-glucose/GDP-mannose dehydrogenase C-terminal domain"/>
    <property type="match status" value="1"/>
</dbReference>
<evidence type="ECO:0000313" key="12">
    <source>
        <dbReference type="EMBL" id="MCR9014620.1"/>
    </source>
</evidence>
<feature type="binding site" evidence="10">
    <location>
        <position position="35"/>
    </location>
    <ligand>
        <name>NAD(+)</name>
        <dbReference type="ChEBI" id="CHEBI:57540"/>
    </ligand>
</feature>
<feature type="binding site" evidence="10">
    <location>
        <position position="124"/>
    </location>
    <ligand>
        <name>NAD(+)</name>
        <dbReference type="ChEBI" id="CHEBI:57540"/>
    </ligand>
</feature>
<feature type="binding site" evidence="10">
    <location>
        <position position="30"/>
    </location>
    <ligand>
        <name>NAD(+)</name>
        <dbReference type="ChEBI" id="CHEBI:57540"/>
    </ligand>
</feature>
<dbReference type="RefSeq" id="WP_258422502.1">
    <property type="nucleotide sequence ID" value="NZ_JANSUY010000003.1"/>
</dbReference>
<evidence type="ECO:0000256" key="5">
    <source>
        <dbReference type="ARBA" id="ARBA00023027"/>
    </source>
</evidence>
<gene>
    <name evidence="12" type="ORF">NU887_06195</name>
</gene>
<dbReference type="AlphaFoldDB" id="A0A9X2P9K5"/>
<dbReference type="PANTHER" id="PTHR43750:SF1">
    <property type="entry name" value="GDP-MANNOSE 6-DEHYDROGENASE"/>
    <property type="match status" value="1"/>
</dbReference>
<dbReference type="SMART" id="SM00984">
    <property type="entry name" value="UDPG_MGDP_dh_C"/>
    <property type="match status" value="1"/>
</dbReference>
<proteinExistence type="inferred from homology"/>
<feature type="binding site" evidence="9">
    <location>
        <position position="264"/>
    </location>
    <ligand>
        <name>substrate</name>
    </ligand>
</feature>
<feature type="binding site" evidence="9">
    <location>
        <position position="209"/>
    </location>
    <ligand>
        <name>substrate</name>
    </ligand>
</feature>
<dbReference type="InterPro" id="IPR001732">
    <property type="entry name" value="UDP-Glc/GDP-Man_DH_N"/>
</dbReference>
<name>A0A9X2P9K5_9BACT</name>
<feature type="binding site" evidence="9">
    <location>
        <position position="323"/>
    </location>
    <ligand>
        <name>substrate</name>
    </ligand>
</feature>
<keyword evidence="13" id="KW-1185">Reference proteome</keyword>
<comment type="catalytic activity">
    <reaction evidence="6 7">
        <text>UDP-alpha-D-glucose + 2 NAD(+) + H2O = UDP-alpha-D-glucuronate + 2 NADH + 3 H(+)</text>
        <dbReference type="Rhea" id="RHEA:23596"/>
        <dbReference type="ChEBI" id="CHEBI:15377"/>
        <dbReference type="ChEBI" id="CHEBI:15378"/>
        <dbReference type="ChEBI" id="CHEBI:57540"/>
        <dbReference type="ChEBI" id="CHEBI:57945"/>
        <dbReference type="ChEBI" id="CHEBI:58052"/>
        <dbReference type="ChEBI" id="CHEBI:58885"/>
        <dbReference type="EC" id="1.1.1.22"/>
    </reaction>
</comment>
<evidence type="ECO:0000256" key="9">
    <source>
        <dbReference type="PIRSR" id="PIRSR500134-2"/>
    </source>
</evidence>
<dbReference type="InterPro" id="IPR014027">
    <property type="entry name" value="UDP-Glc/GDP-Man_DH_C"/>
</dbReference>
<evidence type="ECO:0000256" key="2">
    <source>
        <dbReference type="ARBA" id="ARBA00006601"/>
    </source>
</evidence>
<feature type="binding site" evidence="9">
    <location>
        <begin position="256"/>
        <end position="260"/>
    </location>
    <ligand>
        <name>substrate</name>
    </ligand>
</feature>
<dbReference type="SUPFAM" id="SSF48179">
    <property type="entry name" value="6-phosphogluconate dehydrogenase C-terminal domain-like"/>
    <property type="match status" value="1"/>
</dbReference>
<evidence type="ECO:0000256" key="7">
    <source>
        <dbReference type="PIRNR" id="PIRNR000124"/>
    </source>
</evidence>
<feature type="binding site" evidence="10">
    <location>
        <position position="86"/>
    </location>
    <ligand>
        <name>NAD(+)</name>
        <dbReference type="ChEBI" id="CHEBI:57540"/>
    </ligand>
</feature>
<dbReference type="InterPro" id="IPR017476">
    <property type="entry name" value="UDP-Glc/GDP-Man"/>
</dbReference>
<evidence type="ECO:0000256" key="10">
    <source>
        <dbReference type="PIRSR" id="PIRSR500134-3"/>
    </source>
</evidence>
<evidence type="ECO:0000313" key="13">
    <source>
        <dbReference type="Proteomes" id="UP001142175"/>
    </source>
</evidence>
<dbReference type="GO" id="GO:0000271">
    <property type="term" value="P:polysaccharide biosynthetic process"/>
    <property type="evidence" value="ECO:0007669"/>
    <property type="project" value="InterPro"/>
</dbReference>
<comment type="pathway">
    <text evidence="1">Nucleotide-sugar biosynthesis; UDP-alpha-D-glucuronate biosynthesis; UDP-alpha-D-glucuronate from UDP-alpha-D-glucose: step 1/1.</text>
</comment>
<keyword evidence="5 7" id="KW-0520">NAD</keyword>
<keyword evidence="4 7" id="KW-0560">Oxidoreductase</keyword>
<feature type="binding site" evidence="10">
    <location>
        <position position="270"/>
    </location>
    <ligand>
        <name>NAD(+)</name>
        <dbReference type="ChEBI" id="CHEBI:57540"/>
    </ligand>
</feature>